<dbReference type="GO" id="GO:0008745">
    <property type="term" value="F:N-acetylmuramoyl-L-alanine amidase activity"/>
    <property type="evidence" value="ECO:0007669"/>
    <property type="project" value="UniProtKB-EC"/>
</dbReference>
<dbReference type="STRING" id="377629.TERTU_3561"/>
<dbReference type="PANTHER" id="PTHR30404:SF0">
    <property type="entry name" value="N-ACETYLMURAMOYL-L-ALANINE AMIDASE AMIC"/>
    <property type="match status" value="1"/>
</dbReference>
<dbReference type="Pfam" id="PF11741">
    <property type="entry name" value="AMIN"/>
    <property type="match status" value="1"/>
</dbReference>
<dbReference type="Gene3D" id="3.40.630.40">
    <property type="entry name" value="Zn-dependent exopeptidases"/>
    <property type="match status" value="1"/>
</dbReference>
<organism evidence="12 13">
    <name type="scientific">Teredinibacter turnerae (strain ATCC 39867 / T7901)</name>
    <dbReference type="NCBI Taxonomy" id="377629"/>
    <lineage>
        <taxon>Bacteria</taxon>
        <taxon>Pseudomonadati</taxon>
        <taxon>Pseudomonadota</taxon>
        <taxon>Gammaproteobacteria</taxon>
        <taxon>Cellvibrionales</taxon>
        <taxon>Cellvibrionaceae</taxon>
        <taxon>Teredinibacter</taxon>
    </lineage>
</organism>
<dbReference type="OrthoDB" id="9806267at2"/>
<keyword evidence="5 10" id="KW-0732">Signal</keyword>
<feature type="signal peptide" evidence="10">
    <location>
        <begin position="1"/>
        <end position="32"/>
    </location>
</feature>
<gene>
    <name evidence="12" type="ordered locus">TERTU_3561</name>
</gene>
<dbReference type="CDD" id="cd02696">
    <property type="entry name" value="MurNAc-LAA"/>
    <property type="match status" value="1"/>
</dbReference>
<dbReference type="InterPro" id="IPR050695">
    <property type="entry name" value="N-acetylmuramoyl_amidase_3"/>
</dbReference>
<dbReference type="EC" id="3.5.1.28" evidence="4"/>
<dbReference type="Gene3D" id="3.10.350.10">
    <property type="entry name" value="LysM domain"/>
    <property type="match status" value="1"/>
</dbReference>
<dbReference type="KEGG" id="ttu:TERTU_3561"/>
<evidence type="ECO:0000259" key="11">
    <source>
        <dbReference type="PROSITE" id="PS51782"/>
    </source>
</evidence>
<evidence type="ECO:0000256" key="10">
    <source>
        <dbReference type="SAM" id="SignalP"/>
    </source>
</evidence>
<keyword evidence="7" id="KW-0378">Hydrolase</keyword>
<dbReference type="GO" id="GO:0071555">
    <property type="term" value="P:cell wall organization"/>
    <property type="evidence" value="ECO:0007669"/>
    <property type="project" value="UniProtKB-KW"/>
</dbReference>
<dbReference type="FunFam" id="3.40.630.40:FF:000001">
    <property type="entry name" value="N-acetylmuramoyl-L-alanine amidase"/>
    <property type="match status" value="1"/>
</dbReference>
<reference evidence="12 13" key="1">
    <citation type="journal article" date="2009" name="PLoS ONE">
        <title>The complete genome of Teredinibacter turnerae T7901: an intracellular endosymbiont of marine wood-boring bivalves (shipworms).</title>
        <authorList>
            <person name="Yang J.C."/>
            <person name="Madupu R."/>
            <person name="Durkin A.S."/>
            <person name="Ekborg N.A."/>
            <person name="Pedamallu C.S."/>
            <person name="Hostetler J.B."/>
            <person name="Radune D."/>
            <person name="Toms B.S."/>
            <person name="Henrissat B."/>
            <person name="Coutinho P.M."/>
            <person name="Schwarz S."/>
            <person name="Field L."/>
            <person name="Trindade-Silva A.E."/>
            <person name="Soares C.A.G."/>
            <person name="Elshahawi S."/>
            <person name="Hanora A."/>
            <person name="Schmidt E.W."/>
            <person name="Haygood M.G."/>
            <person name="Posfai J."/>
            <person name="Benner J."/>
            <person name="Madinger C."/>
            <person name="Nove J."/>
            <person name="Anton B."/>
            <person name="Chaudhary K."/>
            <person name="Foster J."/>
            <person name="Holman A."/>
            <person name="Kumar S."/>
            <person name="Lessard P.A."/>
            <person name="Luyten Y.A."/>
            <person name="Slatko B."/>
            <person name="Wood N."/>
            <person name="Wu B."/>
            <person name="Teplitski M."/>
            <person name="Mougous J.D."/>
            <person name="Ward N."/>
            <person name="Eisen J.A."/>
            <person name="Badger J.H."/>
            <person name="Distel D.L."/>
        </authorList>
    </citation>
    <scope>NUCLEOTIDE SEQUENCE [LARGE SCALE GENOMIC DNA]</scope>
    <source>
        <strain evidence="13">ATCC 39867 / T7901</strain>
    </source>
</reference>
<dbReference type="SUPFAM" id="SSF54106">
    <property type="entry name" value="LysM domain"/>
    <property type="match status" value="1"/>
</dbReference>
<evidence type="ECO:0000256" key="9">
    <source>
        <dbReference type="ARBA" id="ARBA00074581"/>
    </source>
</evidence>
<evidence type="ECO:0000256" key="1">
    <source>
        <dbReference type="ARBA" id="ARBA00001561"/>
    </source>
</evidence>
<dbReference type="Gene3D" id="2.60.40.3500">
    <property type="match status" value="1"/>
</dbReference>
<proteinExistence type="inferred from homology"/>
<dbReference type="RefSeq" id="WP_015820281.1">
    <property type="nucleotide sequence ID" value="NC_012997.1"/>
</dbReference>
<evidence type="ECO:0000256" key="7">
    <source>
        <dbReference type="ARBA" id="ARBA00022801"/>
    </source>
</evidence>
<evidence type="ECO:0000256" key="5">
    <source>
        <dbReference type="ARBA" id="ARBA00022729"/>
    </source>
</evidence>
<evidence type="ECO:0000256" key="3">
    <source>
        <dbReference type="ARBA" id="ARBA00010860"/>
    </source>
</evidence>
<dbReference type="InterPro" id="IPR002508">
    <property type="entry name" value="MurNAc-LAA_cat"/>
</dbReference>
<dbReference type="CDD" id="cd00118">
    <property type="entry name" value="LysM"/>
    <property type="match status" value="1"/>
</dbReference>
<keyword evidence="6" id="KW-0574">Periplasm</keyword>
<evidence type="ECO:0000256" key="2">
    <source>
        <dbReference type="ARBA" id="ARBA00004418"/>
    </source>
</evidence>
<name>C5BRI0_TERTT</name>
<dbReference type="GO" id="GO:0009253">
    <property type="term" value="P:peptidoglycan catabolic process"/>
    <property type="evidence" value="ECO:0007669"/>
    <property type="project" value="InterPro"/>
</dbReference>
<keyword evidence="8" id="KW-0961">Cell wall biogenesis/degradation</keyword>
<comment type="subcellular location">
    <subcellularLocation>
        <location evidence="2">Periplasm</location>
    </subcellularLocation>
</comment>
<dbReference type="EMBL" id="CP001614">
    <property type="protein sequence ID" value="ACR14165.1"/>
    <property type="molecule type" value="Genomic_DNA"/>
</dbReference>
<dbReference type="AlphaFoldDB" id="C5BRI0"/>
<comment type="catalytic activity">
    <reaction evidence="1">
        <text>Hydrolyzes the link between N-acetylmuramoyl residues and L-amino acid residues in certain cell-wall glycopeptides.</text>
        <dbReference type="EC" id="3.5.1.28"/>
    </reaction>
</comment>
<feature type="domain" description="LysM" evidence="11">
    <location>
        <begin position="404"/>
        <end position="447"/>
    </location>
</feature>
<dbReference type="PANTHER" id="PTHR30404">
    <property type="entry name" value="N-ACETYLMURAMOYL-L-ALANINE AMIDASE"/>
    <property type="match status" value="1"/>
</dbReference>
<dbReference type="PROSITE" id="PS51782">
    <property type="entry name" value="LYSM"/>
    <property type="match status" value="1"/>
</dbReference>
<dbReference type="Pfam" id="PF01520">
    <property type="entry name" value="Amidase_3"/>
    <property type="match status" value="1"/>
</dbReference>
<sequence length="450" mass="49032">MGNSRKNRLYGSVVALCLLFLVAAFSSQLSYAADVNSVRLWRAPDHTRLVFDLSGPVEHKIFPLKSPARLVIDIADSAIKSAPTDLEFSETPISKLRYGRRNDKDLRVVLDLTDDIKPRSFVLAKHGDKHDRLVIDLYDKENETVKTVNEVTDIGQGRRDIIVAIDAGHGGEDPGALGPKKIREKDIVYKISQQLQKMVDAEPGYKAHMVRSGDYYIPLRKRRNTAREVRADIFISIHADAFKNPQASGASVFALSRRGATSETARFLASKENEADLIGGVGGVSLGDVDEMLAGVLVDLSMTASLAHSLDVGARVLGEIGKITKLHKHQVEQAGFAVLKSPDVPSILVETGFISNPEEARKLNTFGHRKKLAEAILSGVKAYFQDTPPAGSLVAWKKYVSGEVSHTIAKGDTLTGIANHYRVSVNDIKAANGLTNTQIKIGQILKIPAS</sequence>
<evidence type="ECO:0000313" key="13">
    <source>
        <dbReference type="Proteomes" id="UP000009080"/>
    </source>
</evidence>
<comment type="similarity">
    <text evidence="3">Belongs to the N-acetylmuramoyl-L-alanine amidase 3 family.</text>
</comment>
<dbReference type="InterPro" id="IPR036779">
    <property type="entry name" value="LysM_dom_sf"/>
</dbReference>
<evidence type="ECO:0000256" key="4">
    <source>
        <dbReference type="ARBA" id="ARBA00011901"/>
    </source>
</evidence>
<accession>C5BRI0</accession>
<evidence type="ECO:0000256" key="6">
    <source>
        <dbReference type="ARBA" id="ARBA00022764"/>
    </source>
</evidence>
<evidence type="ECO:0000313" key="12">
    <source>
        <dbReference type="EMBL" id="ACR14165.1"/>
    </source>
</evidence>
<dbReference type="SUPFAM" id="SSF53187">
    <property type="entry name" value="Zn-dependent exopeptidases"/>
    <property type="match status" value="1"/>
</dbReference>
<evidence type="ECO:0000256" key="8">
    <source>
        <dbReference type="ARBA" id="ARBA00023316"/>
    </source>
</evidence>
<dbReference type="InterPro" id="IPR018392">
    <property type="entry name" value="LysM"/>
</dbReference>
<dbReference type="Pfam" id="PF01476">
    <property type="entry name" value="LysM"/>
    <property type="match status" value="1"/>
</dbReference>
<feature type="chain" id="PRO_5002949074" description="N-acetylmuramoyl-L-alanine amidase AmiC" evidence="10">
    <location>
        <begin position="33"/>
        <end position="450"/>
    </location>
</feature>
<dbReference type="HOGENOM" id="CLU_014322_2_3_6"/>
<protein>
    <recommendedName>
        <fullName evidence="9">N-acetylmuramoyl-L-alanine amidase AmiC</fullName>
        <ecNumber evidence="4">3.5.1.28</ecNumber>
    </recommendedName>
</protein>
<dbReference type="InterPro" id="IPR021731">
    <property type="entry name" value="AMIN_dom"/>
</dbReference>
<dbReference type="eggNOG" id="COG1388">
    <property type="taxonomic scope" value="Bacteria"/>
</dbReference>
<dbReference type="SMART" id="SM00646">
    <property type="entry name" value="Ami_3"/>
    <property type="match status" value="1"/>
</dbReference>
<dbReference type="SMART" id="SM00257">
    <property type="entry name" value="LysM"/>
    <property type="match status" value="1"/>
</dbReference>
<dbReference type="GO" id="GO:0030288">
    <property type="term" value="C:outer membrane-bounded periplasmic space"/>
    <property type="evidence" value="ECO:0007669"/>
    <property type="project" value="TreeGrafter"/>
</dbReference>
<dbReference type="Proteomes" id="UP000009080">
    <property type="component" value="Chromosome"/>
</dbReference>
<dbReference type="eggNOG" id="COG0860">
    <property type="taxonomic scope" value="Bacteria"/>
</dbReference>
<keyword evidence="13" id="KW-1185">Reference proteome</keyword>